<dbReference type="EMBL" id="CAJVPW010000193">
    <property type="protein sequence ID" value="CAG8446199.1"/>
    <property type="molecule type" value="Genomic_DNA"/>
</dbReference>
<evidence type="ECO:0000313" key="2">
    <source>
        <dbReference type="Proteomes" id="UP000789366"/>
    </source>
</evidence>
<comment type="caution">
    <text evidence="1">The sequence shown here is derived from an EMBL/GenBank/DDBJ whole genome shotgun (WGS) entry which is preliminary data.</text>
</comment>
<sequence>MFLSQKTDTPSITMFLRQKNYDEIFTIFYSGATSESIQITSMLIEKLRNSHGFEKLDNMFK</sequence>
<reference evidence="1" key="1">
    <citation type="submission" date="2021-06" db="EMBL/GenBank/DDBJ databases">
        <authorList>
            <person name="Kallberg Y."/>
            <person name="Tangrot J."/>
            <person name="Rosling A."/>
        </authorList>
    </citation>
    <scope>NUCLEOTIDE SEQUENCE</scope>
    <source>
        <strain evidence="1">28 12/20/2015</strain>
    </source>
</reference>
<keyword evidence="2" id="KW-1185">Reference proteome</keyword>
<accession>A0ACA9K1G3</accession>
<gene>
    <name evidence="1" type="ORF">SPELUC_LOCUS514</name>
</gene>
<dbReference type="Proteomes" id="UP000789366">
    <property type="component" value="Unassembled WGS sequence"/>
</dbReference>
<proteinExistence type="predicted"/>
<protein>
    <submittedName>
        <fullName evidence="1">9507_t:CDS:1</fullName>
    </submittedName>
</protein>
<organism evidence="1 2">
    <name type="scientific">Cetraspora pellucida</name>
    <dbReference type="NCBI Taxonomy" id="1433469"/>
    <lineage>
        <taxon>Eukaryota</taxon>
        <taxon>Fungi</taxon>
        <taxon>Fungi incertae sedis</taxon>
        <taxon>Mucoromycota</taxon>
        <taxon>Glomeromycotina</taxon>
        <taxon>Glomeromycetes</taxon>
        <taxon>Diversisporales</taxon>
        <taxon>Gigasporaceae</taxon>
        <taxon>Cetraspora</taxon>
    </lineage>
</organism>
<name>A0ACA9K1G3_9GLOM</name>
<evidence type="ECO:0000313" key="1">
    <source>
        <dbReference type="EMBL" id="CAG8446199.1"/>
    </source>
</evidence>